<dbReference type="Gene3D" id="3.30.1490.220">
    <property type="match status" value="1"/>
</dbReference>
<keyword evidence="8" id="KW-0413">Isomerase</keyword>
<dbReference type="InterPro" id="IPR008656">
    <property type="entry name" value="Inositol_tetrakis-P_1-kinase"/>
</dbReference>
<comment type="function">
    <text evidence="9">Kinase that can phosphorylate various inositol polyphosphate such as Ins(3,4,5,6)P4 or Ins(1,3,4)P3.</text>
</comment>
<protein>
    <recommendedName>
        <fullName evidence="9">Inositol-tetrakisphosphate 1-kinase</fullName>
        <ecNumber evidence="9">2.7.1.134</ecNumber>
    </recommendedName>
</protein>
<keyword evidence="6 9" id="KW-0067">ATP-binding</keyword>
<feature type="binding site" evidence="10">
    <location>
        <position position="98"/>
    </location>
    <ligand>
        <name>ATP</name>
        <dbReference type="ChEBI" id="CHEBI:30616"/>
    </ligand>
</feature>
<dbReference type="EMBL" id="JANTQA010000047">
    <property type="protein sequence ID" value="KAJ3432236.1"/>
    <property type="molecule type" value="Genomic_DNA"/>
</dbReference>
<feature type="binding site" evidence="10">
    <location>
        <position position="288"/>
    </location>
    <ligand>
        <name>1D-myo-inositol 1,3,4-trisphosphate</name>
        <dbReference type="ChEBI" id="CHEBI:58414"/>
    </ligand>
</feature>
<dbReference type="GO" id="GO:0052725">
    <property type="term" value="F:inositol-1,3,4-trisphosphate 6-kinase activity"/>
    <property type="evidence" value="ECO:0007669"/>
    <property type="project" value="InterPro"/>
</dbReference>
<evidence type="ECO:0000313" key="13">
    <source>
        <dbReference type="EMBL" id="KAJ3432236.1"/>
    </source>
</evidence>
<evidence type="ECO:0000256" key="9">
    <source>
        <dbReference type="PIRNR" id="PIRNR038186"/>
    </source>
</evidence>
<comment type="similarity">
    <text evidence="1 9">Belongs to the ITPK1 family.</text>
</comment>
<comment type="cofactor">
    <cofactor evidence="9 11">
        <name>Mg(2+)</name>
        <dbReference type="ChEBI" id="CHEBI:18420"/>
    </cofactor>
    <text evidence="9 11">Binds 2 magnesium ions per subunit.</text>
</comment>
<evidence type="ECO:0000256" key="6">
    <source>
        <dbReference type="ARBA" id="ARBA00022840"/>
    </source>
</evidence>
<dbReference type="PANTHER" id="PTHR14217">
    <property type="entry name" value="INOSITOL-TETRAKISPHOSPHATE 1-KINASE"/>
    <property type="match status" value="1"/>
</dbReference>
<dbReference type="PIRSF" id="PIRSF038186">
    <property type="entry name" value="ITPK"/>
    <property type="match status" value="1"/>
</dbReference>
<evidence type="ECO:0000313" key="14">
    <source>
        <dbReference type="Proteomes" id="UP001146793"/>
    </source>
</evidence>
<evidence type="ECO:0000256" key="10">
    <source>
        <dbReference type="PIRSR" id="PIRSR038186-1"/>
    </source>
</evidence>
<feature type="binding site" evidence="11">
    <location>
        <position position="284"/>
    </location>
    <ligand>
        <name>Mg(2+)</name>
        <dbReference type="ChEBI" id="CHEBI:18420"/>
        <label>2</label>
    </ligand>
</feature>
<feature type="binding site" evidence="10">
    <location>
        <position position="157"/>
    </location>
    <ligand>
        <name>1D-myo-inositol 1,3,4-trisphosphate</name>
        <dbReference type="ChEBI" id="CHEBI:58414"/>
    </ligand>
</feature>
<feature type="binding site" evidence="10">
    <location>
        <position position="205"/>
    </location>
    <ligand>
        <name>ATP</name>
        <dbReference type="ChEBI" id="CHEBI:30616"/>
    </ligand>
</feature>
<keyword evidence="2 9" id="KW-0808">Transferase</keyword>
<keyword evidence="5 9" id="KW-0418">Kinase</keyword>
<evidence type="ECO:0000256" key="4">
    <source>
        <dbReference type="ARBA" id="ARBA00022741"/>
    </source>
</evidence>
<feature type="binding site" evidence="11">
    <location>
        <position position="282"/>
    </location>
    <ligand>
        <name>Mg(2+)</name>
        <dbReference type="ChEBI" id="CHEBI:18420"/>
        <label>2</label>
    </ligand>
</feature>
<dbReference type="GO" id="GO:0016853">
    <property type="term" value="F:isomerase activity"/>
    <property type="evidence" value="ECO:0007669"/>
    <property type="project" value="UniProtKB-KW"/>
</dbReference>
<name>A0AAV7YU95_9EUKA</name>
<evidence type="ECO:0000256" key="1">
    <source>
        <dbReference type="ARBA" id="ARBA00009601"/>
    </source>
</evidence>
<evidence type="ECO:0000256" key="7">
    <source>
        <dbReference type="ARBA" id="ARBA00022842"/>
    </source>
</evidence>
<dbReference type="AlphaFoldDB" id="A0AAV7YU95"/>
<accession>A0AAV7YU95</accession>
<feature type="domain" description="ATP-grasp" evidence="12">
    <location>
        <begin position="107"/>
        <end position="318"/>
    </location>
</feature>
<evidence type="ECO:0000256" key="2">
    <source>
        <dbReference type="ARBA" id="ARBA00022679"/>
    </source>
</evidence>
<dbReference type="Pfam" id="PF05770">
    <property type="entry name" value="Ins134_P3_kin"/>
    <property type="match status" value="1"/>
</dbReference>
<dbReference type="GO" id="GO:0032957">
    <property type="term" value="P:inositol trisphosphate metabolic process"/>
    <property type="evidence" value="ECO:0007669"/>
    <property type="project" value="InterPro"/>
</dbReference>
<dbReference type="Proteomes" id="UP001146793">
    <property type="component" value="Unassembled WGS sequence"/>
</dbReference>
<dbReference type="Gene3D" id="3.30.470.20">
    <property type="entry name" value="ATP-grasp fold, B domain"/>
    <property type="match status" value="1"/>
</dbReference>
<dbReference type="GO" id="GO:0000287">
    <property type="term" value="F:magnesium ion binding"/>
    <property type="evidence" value="ECO:0007669"/>
    <property type="project" value="InterPro"/>
</dbReference>
<keyword evidence="4 9" id="KW-0547">Nucleotide-binding</keyword>
<comment type="caution">
    <text evidence="13">The sequence shown here is derived from an EMBL/GenBank/DDBJ whole genome shotgun (WGS) entry which is preliminary data.</text>
</comment>
<feature type="binding site" evidence="10">
    <location>
        <position position="54"/>
    </location>
    <ligand>
        <name>1D-myo-inositol 1,3,4-trisphosphate</name>
        <dbReference type="ChEBI" id="CHEBI:58414"/>
    </ligand>
</feature>
<evidence type="ECO:0000256" key="11">
    <source>
        <dbReference type="PIRSR" id="PIRSR038186-2"/>
    </source>
</evidence>
<feature type="binding site" evidence="11">
    <location>
        <position position="268"/>
    </location>
    <ligand>
        <name>Mg(2+)</name>
        <dbReference type="ChEBI" id="CHEBI:18420"/>
        <label>1</label>
    </ligand>
</feature>
<dbReference type="Pfam" id="PF17927">
    <property type="entry name" value="Ins134_P3_kin_N"/>
    <property type="match status" value="1"/>
</dbReference>
<gene>
    <name evidence="13" type="ORF">M0812_21167</name>
</gene>
<evidence type="ECO:0000256" key="3">
    <source>
        <dbReference type="ARBA" id="ARBA00022723"/>
    </source>
</evidence>
<proteinExistence type="inferred from homology"/>
<keyword evidence="3 9" id="KW-0479">Metal-binding</keyword>
<feature type="binding site" evidence="11">
    <location>
        <position position="282"/>
    </location>
    <ligand>
        <name>Mg(2+)</name>
        <dbReference type="ChEBI" id="CHEBI:18420"/>
        <label>1</label>
    </ligand>
</feature>
<dbReference type="GO" id="GO:0005737">
    <property type="term" value="C:cytoplasm"/>
    <property type="evidence" value="ECO:0007669"/>
    <property type="project" value="TreeGrafter"/>
</dbReference>
<feature type="binding site" evidence="10">
    <location>
        <position position="146"/>
    </location>
    <ligand>
        <name>ATP</name>
        <dbReference type="ChEBI" id="CHEBI:30616"/>
    </ligand>
</feature>
<feature type="binding site" evidence="10">
    <location>
        <position position="190"/>
    </location>
    <ligand>
        <name>1D-myo-inositol 1,3,4-trisphosphate</name>
        <dbReference type="ChEBI" id="CHEBI:58414"/>
    </ligand>
</feature>
<sequence>MLNIGYCLSQRKQKRLHWPKFIKYCKENHSIILHELNITQPIKLEVQLDGILQKVADELFNEDQLSQKRLSNFLNFVRENPETVVIEDIEKLNVFRSRDDLNETIKPKVEEIENAFLPPSIVASSCSEAEELISTHETVSYPVICKPVSAGGLSKTHEIYIIGNNKGLKSLDNFPYLITPYYNHSQTIYKIFINGDSYVCVPRYSLRNLDPNELSGFKTAKLGKGIQIPENIKPNKTIQLLDNLKGIELKVICEKVKTALGVEILGVDVIRCDKDQRLAIVDINYFPGFRGVQSFYEDLAILLKARIQTKKQSNTLIEK</sequence>
<reference evidence="13" key="1">
    <citation type="submission" date="2022-08" db="EMBL/GenBank/DDBJ databases">
        <title>Novel sulphate-reducing endosymbionts in the free-living metamonad Anaeramoeba.</title>
        <authorList>
            <person name="Jerlstrom-Hultqvist J."/>
            <person name="Cepicka I."/>
            <person name="Gallot-Lavallee L."/>
            <person name="Salas-Leiva D."/>
            <person name="Curtis B.A."/>
            <person name="Zahonova K."/>
            <person name="Pipaliya S."/>
            <person name="Dacks J."/>
            <person name="Roger A.J."/>
        </authorList>
    </citation>
    <scope>NUCLEOTIDE SEQUENCE</scope>
    <source>
        <strain evidence="13">Busselton2</strain>
    </source>
</reference>
<comment type="subunit">
    <text evidence="9">Monomer.</text>
</comment>
<dbReference type="GO" id="GO:0047325">
    <property type="term" value="F:inositol-3,4,5,6-tetrakisphosphate 1-kinase activity"/>
    <property type="evidence" value="ECO:0007669"/>
    <property type="project" value="UniProtKB-EC"/>
</dbReference>
<comment type="catalytic activity">
    <reaction evidence="9">
        <text>1D-myo-inositol 3,4,5,6-tetrakisphosphate + ATP = 1D-myo-inositol 1,3,4,5,6-pentakisphosphate + ADP + H(+)</text>
        <dbReference type="Rhea" id="RHEA:12452"/>
        <dbReference type="ChEBI" id="CHEBI:15378"/>
        <dbReference type="ChEBI" id="CHEBI:30616"/>
        <dbReference type="ChEBI" id="CHEBI:57539"/>
        <dbReference type="ChEBI" id="CHEBI:57733"/>
        <dbReference type="ChEBI" id="CHEBI:456216"/>
        <dbReference type="EC" id="2.7.1.134"/>
    </reaction>
</comment>
<dbReference type="GO" id="GO:0052726">
    <property type="term" value="F:inositol-1,3,4-trisphosphate 5-kinase activity"/>
    <property type="evidence" value="ECO:0007669"/>
    <property type="project" value="InterPro"/>
</dbReference>
<dbReference type="GO" id="GO:0005524">
    <property type="term" value="F:ATP binding"/>
    <property type="evidence" value="ECO:0007669"/>
    <property type="project" value="UniProtKB-UniRule"/>
</dbReference>
<dbReference type="PANTHER" id="PTHR14217:SF1">
    <property type="entry name" value="INOSITOL-TETRAKISPHOSPHATE 1-KINASE"/>
    <property type="match status" value="1"/>
</dbReference>
<dbReference type="InterPro" id="IPR041429">
    <property type="entry name" value="ITPK1_N"/>
</dbReference>
<evidence type="ECO:0000256" key="8">
    <source>
        <dbReference type="ARBA" id="ARBA00023235"/>
    </source>
</evidence>
<dbReference type="InterPro" id="IPR011761">
    <property type="entry name" value="ATP-grasp"/>
</dbReference>
<feature type="binding site" evidence="10">
    <location>
        <position position="12"/>
    </location>
    <ligand>
        <name>1D-myo-inositol 1,3,4-trisphosphate</name>
        <dbReference type="ChEBI" id="CHEBI:58414"/>
    </ligand>
</feature>
<dbReference type="SUPFAM" id="SSF56059">
    <property type="entry name" value="Glutathione synthetase ATP-binding domain-like"/>
    <property type="match status" value="1"/>
</dbReference>
<organism evidence="13 14">
    <name type="scientific">Anaeramoeba flamelloides</name>
    <dbReference type="NCBI Taxonomy" id="1746091"/>
    <lineage>
        <taxon>Eukaryota</taxon>
        <taxon>Metamonada</taxon>
        <taxon>Anaeramoebidae</taxon>
        <taxon>Anaeramoeba</taxon>
    </lineage>
</organism>
<evidence type="ECO:0000259" key="12">
    <source>
        <dbReference type="PROSITE" id="PS50975"/>
    </source>
</evidence>
<dbReference type="PROSITE" id="PS50975">
    <property type="entry name" value="ATP_GRASP"/>
    <property type="match status" value="1"/>
</dbReference>
<evidence type="ECO:0000256" key="5">
    <source>
        <dbReference type="ARBA" id="ARBA00022777"/>
    </source>
</evidence>
<dbReference type="EC" id="2.7.1.134" evidence="9"/>
<dbReference type="Gene3D" id="3.40.50.11370">
    <property type="match status" value="1"/>
</dbReference>
<dbReference type="InterPro" id="IPR040464">
    <property type="entry name" value="InsP(3)kin_ATP-grasp"/>
</dbReference>
<keyword evidence="7 9" id="KW-0460">Magnesium</keyword>
<feature type="binding site" evidence="10">
    <location>
        <position position="284"/>
    </location>
    <ligand>
        <name>1D-myo-inositol 1,3,4-trisphosphate</name>
        <dbReference type="ChEBI" id="CHEBI:58414"/>
    </ligand>
</feature>